<name>A0A8J4VQ49_9ROSI</name>
<dbReference type="OrthoDB" id="1814797at2759"/>
<dbReference type="EMBL" id="JRKL02001176">
    <property type="protein sequence ID" value="KAF3965532.1"/>
    <property type="molecule type" value="Genomic_DNA"/>
</dbReference>
<dbReference type="AlphaFoldDB" id="A0A8J4VQ49"/>
<evidence type="ECO:0000313" key="1">
    <source>
        <dbReference type="EMBL" id="KAF3965532.1"/>
    </source>
</evidence>
<keyword evidence="2" id="KW-1185">Reference proteome</keyword>
<proteinExistence type="predicted"/>
<protein>
    <submittedName>
        <fullName evidence="1">Uncharacterized protein</fullName>
    </submittedName>
</protein>
<evidence type="ECO:0000313" key="2">
    <source>
        <dbReference type="Proteomes" id="UP000737018"/>
    </source>
</evidence>
<comment type="caution">
    <text evidence="1">The sequence shown here is derived from an EMBL/GenBank/DDBJ whole genome shotgun (WGS) entry which is preliminary data.</text>
</comment>
<reference evidence="1" key="1">
    <citation type="submission" date="2020-03" db="EMBL/GenBank/DDBJ databases">
        <title>Castanea mollissima Vanexum genome sequencing.</title>
        <authorList>
            <person name="Staton M."/>
        </authorList>
    </citation>
    <scope>NUCLEOTIDE SEQUENCE</scope>
    <source>
        <tissue evidence="1">Leaf</tissue>
    </source>
</reference>
<sequence length="287" mass="33020">MGTGKIQAMILRSPEPLVALNMNGSSHIKIETILKQDIQLENLKHVNLQKCDSITELPKLCAPALETLNLSFYARKCTSFDAQSSSRLLNQVGEIICEGERSNIFVDPPSLLSRDLFHKDCSVIRHFMVPYTEIPRWLNSKHQDQSVGNSISFRIDRKFPNVFAIYFAFGLGSQLPSSYIYFDVYLSINGCDKVFIGSFMLDRDATDTLGILSRSHHKLQKLLDESKPSHYNHVEVTYEWRRETDRNNRPCEIRRWGVKVECICCPQKSDNNSDSDLNLPLKKRRKY</sequence>
<accession>A0A8J4VQ49</accession>
<organism evidence="1 2">
    <name type="scientific">Castanea mollissima</name>
    <name type="common">Chinese chestnut</name>
    <dbReference type="NCBI Taxonomy" id="60419"/>
    <lineage>
        <taxon>Eukaryota</taxon>
        <taxon>Viridiplantae</taxon>
        <taxon>Streptophyta</taxon>
        <taxon>Embryophyta</taxon>
        <taxon>Tracheophyta</taxon>
        <taxon>Spermatophyta</taxon>
        <taxon>Magnoliopsida</taxon>
        <taxon>eudicotyledons</taxon>
        <taxon>Gunneridae</taxon>
        <taxon>Pentapetalae</taxon>
        <taxon>rosids</taxon>
        <taxon>fabids</taxon>
        <taxon>Fagales</taxon>
        <taxon>Fagaceae</taxon>
        <taxon>Castanea</taxon>
    </lineage>
</organism>
<dbReference type="Proteomes" id="UP000737018">
    <property type="component" value="Unassembled WGS sequence"/>
</dbReference>
<gene>
    <name evidence="1" type="ORF">CMV_010286</name>
</gene>